<dbReference type="FunFam" id="1.10.630.10:FF:000016">
    <property type="entry name" value="Cytochrome P450 78A5"/>
    <property type="match status" value="1"/>
</dbReference>
<evidence type="ECO:0000256" key="10">
    <source>
        <dbReference type="SAM" id="Phobius"/>
    </source>
</evidence>
<comment type="similarity">
    <text evidence="2 9">Belongs to the cytochrome P450 family.</text>
</comment>
<keyword evidence="10" id="KW-0812">Transmembrane</keyword>
<dbReference type="InterPro" id="IPR051996">
    <property type="entry name" value="Cytochrome_P450_78A"/>
</dbReference>
<dbReference type="InterPro" id="IPR036396">
    <property type="entry name" value="Cyt_P450_sf"/>
</dbReference>
<keyword evidence="12" id="KW-1185">Reference proteome</keyword>
<keyword evidence="7 9" id="KW-0503">Monooxygenase</keyword>
<evidence type="ECO:0000256" key="9">
    <source>
        <dbReference type="RuleBase" id="RU000461"/>
    </source>
</evidence>
<dbReference type="AlphaFoldDB" id="A0AAQ3KM15"/>
<dbReference type="PRINTS" id="PR00385">
    <property type="entry name" value="P450"/>
</dbReference>
<dbReference type="PANTHER" id="PTHR47946">
    <property type="entry name" value="CYTOCHROME P450 78A7-RELATED"/>
    <property type="match status" value="1"/>
</dbReference>
<accession>A0AAQ3KM15</accession>
<keyword evidence="4 8" id="KW-0479">Metal-binding</keyword>
<organism evidence="11 12">
    <name type="scientific">Canna indica</name>
    <name type="common">Indian-shot</name>
    <dbReference type="NCBI Taxonomy" id="4628"/>
    <lineage>
        <taxon>Eukaryota</taxon>
        <taxon>Viridiplantae</taxon>
        <taxon>Streptophyta</taxon>
        <taxon>Embryophyta</taxon>
        <taxon>Tracheophyta</taxon>
        <taxon>Spermatophyta</taxon>
        <taxon>Magnoliopsida</taxon>
        <taxon>Liliopsida</taxon>
        <taxon>Zingiberales</taxon>
        <taxon>Cannaceae</taxon>
        <taxon>Canna</taxon>
    </lineage>
</organism>
<feature type="binding site" description="axial binding residue" evidence="8">
    <location>
        <position position="465"/>
    </location>
    <ligand>
        <name>heme</name>
        <dbReference type="ChEBI" id="CHEBI:30413"/>
    </ligand>
    <ligandPart>
        <name>Fe</name>
        <dbReference type="ChEBI" id="CHEBI:18248"/>
    </ligandPart>
</feature>
<dbReference type="InterPro" id="IPR001128">
    <property type="entry name" value="Cyt_P450"/>
</dbReference>
<dbReference type="PANTHER" id="PTHR47946:SF13">
    <property type="entry name" value="CYTOCHROME P450 FAMILY PROTEIN, EXPRESSED"/>
    <property type="match status" value="1"/>
</dbReference>
<dbReference type="EMBL" id="CP136895">
    <property type="protein sequence ID" value="WOL11412.1"/>
    <property type="molecule type" value="Genomic_DNA"/>
</dbReference>
<evidence type="ECO:0000256" key="8">
    <source>
        <dbReference type="PIRSR" id="PIRSR602401-1"/>
    </source>
</evidence>
<dbReference type="GO" id="GO:0020037">
    <property type="term" value="F:heme binding"/>
    <property type="evidence" value="ECO:0007669"/>
    <property type="project" value="InterPro"/>
</dbReference>
<evidence type="ECO:0008006" key="13">
    <source>
        <dbReference type="Google" id="ProtNLM"/>
    </source>
</evidence>
<keyword evidence="6 8" id="KW-0408">Iron</keyword>
<dbReference type="InterPro" id="IPR002401">
    <property type="entry name" value="Cyt_P450_E_grp-I"/>
</dbReference>
<evidence type="ECO:0000256" key="4">
    <source>
        <dbReference type="ARBA" id="ARBA00022723"/>
    </source>
</evidence>
<gene>
    <name evidence="11" type="ORF">Cni_G20174</name>
</gene>
<dbReference type="GO" id="GO:0005506">
    <property type="term" value="F:iron ion binding"/>
    <property type="evidence" value="ECO:0007669"/>
    <property type="project" value="InterPro"/>
</dbReference>
<keyword evidence="5 9" id="KW-0560">Oxidoreductase</keyword>
<dbReference type="Gene3D" id="1.10.630.10">
    <property type="entry name" value="Cytochrome P450"/>
    <property type="match status" value="1"/>
</dbReference>
<evidence type="ECO:0000313" key="11">
    <source>
        <dbReference type="EMBL" id="WOL11412.1"/>
    </source>
</evidence>
<dbReference type="GO" id="GO:0004497">
    <property type="term" value="F:monooxygenase activity"/>
    <property type="evidence" value="ECO:0007669"/>
    <property type="project" value="UniProtKB-KW"/>
</dbReference>
<evidence type="ECO:0000256" key="5">
    <source>
        <dbReference type="ARBA" id="ARBA00023002"/>
    </source>
</evidence>
<keyword evidence="3 8" id="KW-0349">Heme</keyword>
<dbReference type="Proteomes" id="UP001327560">
    <property type="component" value="Chromosome 6"/>
</dbReference>
<evidence type="ECO:0000256" key="6">
    <source>
        <dbReference type="ARBA" id="ARBA00023004"/>
    </source>
</evidence>
<evidence type="ECO:0000256" key="2">
    <source>
        <dbReference type="ARBA" id="ARBA00010617"/>
    </source>
</evidence>
<dbReference type="PRINTS" id="PR00463">
    <property type="entry name" value="EP450I"/>
</dbReference>
<evidence type="ECO:0000256" key="1">
    <source>
        <dbReference type="ARBA" id="ARBA00001971"/>
    </source>
</evidence>
<protein>
    <recommendedName>
        <fullName evidence="13">Cytochrome P450 78A5</fullName>
    </recommendedName>
</protein>
<name>A0AAQ3KM15_9LILI</name>
<dbReference type="SUPFAM" id="SSF48264">
    <property type="entry name" value="Cytochrome P450"/>
    <property type="match status" value="1"/>
</dbReference>
<dbReference type="InterPro" id="IPR017972">
    <property type="entry name" value="Cyt_P450_CS"/>
</dbReference>
<keyword evidence="10" id="KW-1133">Transmembrane helix</keyword>
<reference evidence="11 12" key="1">
    <citation type="submission" date="2023-10" db="EMBL/GenBank/DDBJ databases">
        <title>Chromosome-scale genome assembly provides insights into flower coloration mechanisms of Canna indica.</title>
        <authorList>
            <person name="Li C."/>
        </authorList>
    </citation>
    <scope>NUCLEOTIDE SEQUENCE [LARGE SCALE GENOMIC DNA]</scope>
    <source>
        <tissue evidence="11">Flower</tissue>
    </source>
</reference>
<proteinExistence type="inferred from homology"/>
<keyword evidence="10" id="KW-0472">Membrane</keyword>
<evidence type="ECO:0000256" key="7">
    <source>
        <dbReference type="ARBA" id="ARBA00023033"/>
    </source>
</evidence>
<dbReference type="GO" id="GO:0016705">
    <property type="term" value="F:oxidoreductase activity, acting on paired donors, with incorporation or reduction of molecular oxygen"/>
    <property type="evidence" value="ECO:0007669"/>
    <property type="project" value="InterPro"/>
</dbReference>
<comment type="cofactor">
    <cofactor evidence="1 8">
        <name>heme</name>
        <dbReference type="ChEBI" id="CHEBI:30413"/>
    </cofactor>
</comment>
<sequence>MRTHSITLLLFIFLLGAANRAPWLLLFTLSFLLPLLFTIWLVPGGFAWHRFYYPGHRGPIAPGPVGWPLLGCLTVMGPLAHRKLAELSKSHCAGRLMALSLGATPVVISSHPDTAREILHGAAFCDRPSKVSARLLMFERAIGFAPGGGEHWRHLRRVAATNMFSPRRIAALAELRQRVVDSMVIKIWEEIEGKGEVVLRGVLQRSALESMVGSVFGVGREGEEEELVQMVSEGYELIGEFNLEDYLPFGGLLDFHGVGRRCKHLAARVRELVGRIVERRRRLKVDDDHCMQQDDGDFLSMLLSLPQEERLCDTDIIAVLWEMIFRGTDAVAVLLEWMMARIILHPHIQAKAQQELEAVAGDRPVDDSDLPKLRYLHAVTKEVLRMHPPGPLLSWARLAVRDVHVGKYFVPAGTTAMVNMWAITHDESNWKDPWAFLPDRFLEEDVSPLGSDLRLAPFGSGRRVCPGRALGLATVHLWVARLLQQYRWTAARPVNLSECLRLSLEMKKPLACRVVRRGHNAD</sequence>
<feature type="transmembrane region" description="Helical" evidence="10">
    <location>
        <begin position="30"/>
        <end position="48"/>
    </location>
</feature>
<dbReference type="Pfam" id="PF00067">
    <property type="entry name" value="p450"/>
    <property type="match status" value="1"/>
</dbReference>
<evidence type="ECO:0000256" key="3">
    <source>
        <dbReference type="ARBA" id="ARBA00022617"/>
    </source>
</evidence>
<dbReference type="PROSITE" id="PS00086">
    <property type="entry name" value="CYTOCHROME_P450"/>
    <property type="match status" value="1"/>
</dbReference>
<evidence type="ECO:0000313" key="12">
    <source>
        <dbReference type="Proteomes" id="UP001327560"/>
    </source>
</evidence>